<evidence type="ECO:0000313" key="2">
    <source>
        <dbReference type="Proteomes" id="UP001148629"/>
    </source>
</evidence>
<accession>A0ACC1S7U9</accession>
<comment type="caution">
    <text evidence="1">The sequence shown here is derived from an EMBL/GenBank/DDBJ whole genome shotgun (WGS) entry which is preliminary data.</text>
</comment>
<proteinExistence type="predicted"/>
<name>A0ACC1S7U9_9HYPO</name>
<evidence type="ECO:0000313" key="1">
    <source>
        <dbReference type="EMBL" id="KAJ3533812.1"/>
    </source>
</evidence>
<protein>
    <submittedName>
        <fullName evidence="1">Uncharacterized protein</fullName>
    </submittedName>
</protein>
<keyword evidence="2" id="KW-1185">Reference proteome</keyword>
<dbReference type="EMBL" id="JANRMS010000834">
    <property type="protein sequence ID" value="KAJ3533812.1"/>
    <property type="molecule type" value="Genomic_DNA"/>
</dbReference>
<organism evidence="1 2">
    <name type="scientific">Fusarium decemcellulare</name>
    <dbReference type="NCBI Taxonomy" id="57161"/>
    <lineage>
        <taxon>Eukaryota</taxon>
        <taxon>Fungi</taxon>
        <taxon>Dikarya</taxon>
        <taxon>Ascomycota</taxon>
        <taxon>Pezizomycotina</taxon>
        <taxon>Sordariomycetes</taxon>
        <taxon>Hypocreomycetidae</taxon>
        <taxon>Hypocreales</taxon>
        <taxon>Nectriaceae</taxon>
        <taxon>Fusarium</taxon>
        <taxon>Fusarium decemcellulare species complex</taxon>
    </lineage>
</organism>
<dbReference type="Proteomes" id="UP001148629">
    <property type="component" value="Unassembled WGS sequence"/>
</dbReference>
<gene>
    <name evidence="1" type="ORF">NM208_g7816</name>
</gene>
<reference evidence="1" key="1">
    <citation type="submission" date="2022-08" db="EMBL/GenBank/DDBJ databases">
        <title>Genome Sequence of Fusarium decemcellulare.</title>
        <authorList>
            <person name="Buettner E."/>
        </authorList>
    </citation>
    <scope>NUCLEOTIDE SEQUENCE</scope>
    <source>
        <strain evidence="1">Babe19</strain>
    </source>
</reference>
<sequence length="1113" mass="121207">MGGQHESRSPRRGGRWPINRATSLLDFLPQLIFDYPMSIVALVTILACITSIRLFNGEVFSPYGASTTNPTAEWSSLVRDSTRLWASANTDWEWQSISIDTKHDLVESDPAVLMTLVFSGQISPAGIPQIEDLNLSVTPVPRTPQSSTSDTTLAFSVPYSEGHGIFSAIQELPIRDGHVQSQEEWAWSRRKRTWKVASAESNRATGIASWASNSWAEFVGLINNATALDIILMALGYILMHLTFVALFVSMRRLGSRFLLATSVLVSSSFAFLFALLTTTEIFHVPITLRLLSEGLPFFVVVIGFEKPILLSQSVFSHAIEHNRPKDSLKVVQYAIEAATREKGLEITITYAIEILVLVAGVSSNIEGGLRPFCFLAAWILFFDYILLFLFYTPILCIKLELNRVKRQVEIRRLLEDDGISHRVADNVAQGLEPGNNTVFGRQIRDIGKFPRFKIFIIVFFALAGVANMVVALGLSSSSMLRSDLSAWSREFGRVPRALDPFEVSSNGLNFILNEAKMDNREVVITVLAPIKYELKNVEADSNISVSSRQNPVSNLLGSLENPGLNRWIIVALSLSVIFNGYLFNVTRWSIRDGDNTAEAPSNWDDLSQPDKTRDADVENPRITQSRSAVSPYESTQYSTPTLRSETEMYQMLKDNRASELSDEEIVWLSLRGKIPGYALEKTLDLDFDRAVQIRRAIVSRSKVSAGLVHLLENSDLPYENYDWSQVFGACCENVIGYMPLPVGVAGPLVIDGKTYFIPMATTEGVLVASASRGAKAINAGGGAVTVLTSDGMTRGPCVGFKSLERAGAAKLWLDSEDGQKTMKEAFNSTSRFARLQSTHSTLAGTMLFIRFRSTTGDAMGMNMISKGVDHALNVMKETAFDDMDIVTLTGNYCSDKKPSAINWIEGRGKGVVAEATIPAEAVKRILKTDVESLVTIFVNKNMIGSAMAGSIGGFNAQAANLVAAIFLATGQDPAQVVESANCITIMKNVGGALQISVSMPSIEVGTLGGGTILDPQGAMLEMLGVKGPHPIEPGANAQRLARIIAAATLAGELSLCSALAAGHLVSAHMQHNRSTAPTRANTPAPTFVARLRASELGSDEYDSGVVPATIYL</sequence>